<reference evidence="1" key="1">
    <citation type="submission" date="2019-12" db="EMBL/GenBank/DDBJ databases">
        <title>An insight into the sialome of adult female Ixodes ricinus ticks feeding for 6 days.</title>
        <authorList>
            <person name="Perner J."/>
            <person name="Ribeiro J.M.C."/>
        </authorList>
    </citation>
    <scope>NUCLEOTIDE SEQUENCE</scope>
    <source>
        <strain evidence="1">Semi-engorged</strain>
        <tissue evidence="1">Salivary glands</tissue>
    </source>
</reference>
<evidence type="ECO:0000313" key="1">
    <source>
        <dbReference type="EMBL" id="MXU86150.1"/>
    </source>
</evidence>
<sequence>MPSLCALCLGEGFSAFLSYLLARGARPWNQTASCEKRKELLFMLFFSLYSVDFFFCRLSQAVLLCLGEGSTASLSYLLARRARLATNLR</sequence>
<accession>A0A6B0UBJ2</accession>
<dbReference type="AlphaFoldDB" id="A0A6B0UBJ2"/>
<protein>
    <submittedName>
        <fullName evidence="1">Uncharacterized protein</fullName>
    </submittedName>
</protein>
<dbReference type="EMBL" id="GIFC01004067">
    <property type="protein sequence ID" value="MXU86150.1"/>
    <property type="molecule type" value="Transcribed_RNA"/>
</dbReference>
<proteinExistence type="predicted"/>
<name>A0A6B0UBJ2_IXORI</name>
<organism evidence="1">
    <name type="scientific">Ixodes ricinus</name>
    <name type="common">Common tick</name>
    <name type="synonym">Acarus ricinus</name>
    <dbReference type="NCBI Taxonomy" id="34613"/>
    <lineage>
        <taxon>Eukaryota</taxon>
        <taxon>Metazoa</taxon>
        <taxon>Ecdysozoa</taxon>
        <taxon>Arthropoda</taxon>
        <taxon>Chelicerata</taxon>
        <taxon>Arachnida</taxon>
        <taxon>Acari</taxon>
        <taxon>Parasitiformes</taxon>
        <taxon>Ixodida</taxon>
        <taxon>Ixodoidea</taxon>
        <taxon>Ixodidae</taxon>
        <taxon>Ixodinae</taxon>
        <taxon>Ixodes</taxon>
    </lineage>
</organism>